<dbReference type="PANTHER" id="PTHR12854">
    <property type="entry name" value="ATAXIN 2-RELATED"/>
    <property type="match status" value="1"/>
</dbReference>
<proteinExistence type="predicted"/>
<feature type="compositionally biased region" description="Polar residues" evidence="1">
    <location>
        <begin position="503"/>
        <end position="512"/>
    </location>
</feature>
<evidence type="ECO:0000259" key="2">
    <source>
        <dbReference type="SMART" id="SM01272"/>
    </source>
</evidence>
<feature type="region of interest" description="Disordered" evidence="1">
    <location>
        <begin position="599"/>
        <end position="668"/>
    </location>
</feature>
<dbReference type="AlphaFoldDB" id="A0A2N1J9Q6"/>
<evidence type="ECO:0000313" key="4">
    <source>
        <dbReference type="Proteomes" id="UP000232875"/>
    </source>
</evidence>
<dbReference type="InterPro" id="IPR025852">
    <property type="entry name" value="SM_dom_ATX"/>
</dbReference>
<dbReference type="SMART" id="SM01272">
    <property type="entry name" value="LsmAD"/>
    <property type="match status" value="1"/>
</dbReference>
<dbReference type="CDD" id="cd00600">
    <property type="entry name" value="Sm_like"/>
    <property type="match status" value="1"/>
</dbReference>
<gene>
    <name evidence="3" type="ORF">MVES_002794</name>
</gene>
<evidence type="ECO:0000313" key="3">
    <source>
        <dbReference type="EMBL" id="PKI83299.1"/>
    </source>
</evidence>
<organism evidence="3 4">
    <name type="scientific">Malassezia vespertilionis</name>
    <dbReference type="NCBI Taxonomy" id="2020962"/>
    <lineage>
        <taxon>Eukaryota</taxon>
        <taxon>Fungi</taxon>
        <taxon>Dikarya</taxon>
        <taxon>Basidiomycota</taxon>
        <taxon>Ustilaginomycotina</taxon>
        <taxon>Malasseziomycetes</taxon>
        <taxon>Malasseziales</taxon>
        <taxon>Malasseziaceae</taxon>
        <taxon>Malassezia</taxon>
    </lineage>
</organism>
<feature type="region of interest" description="Disordered" evidence="1">
    <location>
        <begin position="1"/>
        <end position="41"/>
    </location>
</feature>
<dbReference type="STRING" id="2020962.A0A2N1J9Q6"/>
<accession>A0A2N1J9Q6</accession>
<dbReference type="PANTHER" id="PTHR12854:SF7">
    <property type="entry name" value="ATAXIN-2 HOMOLOG"/>
    <property type="match status" value="1"/>
</dbReference>
<reference evidence="3 4" key="1">
    <citation type="submission" date="2017-10" db="EMBL/GenBank/DDBJ databases">
        <title>A novel species of cold-tolerant Malassezia isolated from bats.</title>
        <authorList>
            <person name="Lorch J.M."/>
            <person name="Palmer J.M."/>
            <person name="Vanderwolf K.J."/>
            <person name="Schmidt K.Z."/>
            <person name="Verant M.L."/>
            <person name="Weller T.J."/>
            <person name="Blehert D.S."/>
        </authorList>
    </citation>
    <scope>NUCLEOTIDE SEQUENCE [LARGE SCALE GENOMIC DNA]</scope>
    <source>
        <strain evidence="3 4">NWHC:44797-103</strain>
    </source>
</reference>
<protein>
    <recommendedName>
        <fullName evidence="2">LsmAD domain-containing protein</fullName>
    </recommendedName>
</protein>
<dbReference type="GO" id="GO:0010494">
    <property type="term" value="C:cytoplasmic stress granule"/>
    <property type="evidence" value="ECO:0007669"/>
    <property type="project" value="TreeGrafter"/>
</dbReference>
<evidence type="ECO:0000256" key="1">
    <source>
        <dbReference type="SAM" id="MobiDB-lite"/>
    </source>
</evidence>
<dbReference type="Proteomes" id="UP000232875">
    <property type="component" value="Unassembled WGS sequence"/>
</dbReference>
<feature type="domain" description="LsmAD" evidence="2">
    <location>
        <begin position="208"/>
        <end position="278"/>
    </location>
</feature>
<feature type="region of interest" description="Disordered" evidence="1">
    <location>
        <begin position="500"/>
        <end position="530"/>
    </location>
</feature>
<dbReference type="GO" id="GO:0034063">
    <property type="term" value="P:stress granule assembly"/>
    <property type="evidence" value="ECO:0007669"/>
    <property type="project" value="TreeGrafter"/>
</dbReference>
<sequence length="668" mass="71872">MSAPSQPGAPSRSPPDTMAWGVKQSGRAGKSGEMARTRAPSKVLERRVNDPMRDKLVSLLSMLIGQMVTVTLLNGSRYVGILSGALTDAAEMGVLLSAGQALNPAADGIELGEVQGSVLIPGSEIAEVDASGTRMSTAEQLRALQQSITKSKPTGFRTDTEISGTQQSDGRTLQRWDEPEALETGAESLSLSGSTTGWDQFAANEAQFGVKSNYEESIYTTKLDRTRRDFKQREREADKVAREIMSQSAGNTHLAEERNQVEAVEINEEDKYGAVVRDSVKPVQSQDLEKETNPSGRALTADFRQFVSKERDRLVVRKAELAQKEKQNRLSDLKEWAQSFRLKTPVPADMSALRAQPIQKKDHQTASLDAAPKKLSAKTPSFNPQASSFTPGVRTFAPAAPSKPDVPEHPFFGAKQLMNLGSSARVMMDFRPSQSTRQPEPTVVTAWWPYNGAPFRQQIASSSAMRVESFGEGAPMGMPRPPMIPIMGMYHAQNPALAGMQRQAASSPTTRGGKSPRAPPHMIRPLNVPQNGVPAEQQPYTLMYPYAQHPFPAQPSYALDGTVPMSPGGPMMYGAMSPPAVVAQVSFPAPMAQMPPPGAMQGASPGVPFTSGQRRGSPVKAHAVPGTLHSGRRNSAHSGRGGGELEHKSSFPHIEGQKADGGNTSSDT</sequence>
<feature type="region of interest" description="Disordered" evidence="1">
    <location>
        <begin position="149"/>
        <end position="175"/>
    </location>
</feature>
<dbReference type="EMBL" id="KZ454992">
    <property type="protein sequence ID" value="PKI83299.1"/>
    <property type="molecule type" value="Genomic_DNA"/>
</dbReference>
<dbReference type="GO" id="GO:0003729">
    <property type="term" value="F:mRNA binding"/>
    <property type="evidence" value="ECO:0007669"/>
    <property type="project" value="TreeGrafter"/>
</dbReference>
<name>A0A2N1J9Q6_9BASI</name>
<dbReference type="Pfam" id="PF06741">
    <property type="entry name" value="LsmAD"/>
    <property type="match status" value="1"/>
</dbReference>
<keyword evidence="4" id="KW-1185">Reference proteome</keyword>
<feature type="compositionally biased region" description="Polar residues" evidence="1">
    <location>
        <begin position="161"/>
        <end position="171"/>
    </location>
</feature>
<dbReference type="OrthoDB" id="2275718at2759"/>
<dbReference type="InterPro" id="IPR009604">
    <property type="entry name" value="LsmAD_domain"/>
</dbReference>
<dbReference type="Pfam" id="PF14438">
    <property type="entry name" value="SM-ATX"/>
    <property type="match status" value="1"/>
</dbReference>
<dbReference type="InterPro" id="IPR045117">
    <property type="entry name" value="ATXN2-like"/>
</dbReference>